<reference evidence="1" key="1">
    <citation type="submission" date="2019-08" db="EMBL/GenBank/DDBJ databases">
        <authorList>
            <person name="Kucharzyk K."/>
            <person name="Murdoch R.W."/>
            <person name="Higgins S."/>
            <person name="Loffler F."/>
        </authorList>
    </citation>
    <scope>NUCLEOTIDE SEQUENCE</scope>
</reference>
<evidence type="ECO:0000313" key="1">
    <source>
        <dbReference type="EMBL" id="MPN04806.1"/>
    </source>
</evidence>
<dbReference type="EMBL" id="VSSQ01050726">
    <property type="protein sequence ID" value="MPN04806.1"/>
    <property type="molecule type" value="Genomic_DNA"/>
</dbReference>
<proteinExistence type="predicted"/>
<dbReference type="AlphaFoldDB" id="A0A645ETQ3"/>
<comment type="caution">
    <text evidence="1">The sequence shown here is derived from an EMBL/GenBank/DDBJ whole genome shotgun (WGS) entry which is preliminary data.</text>
</comment>
<accession>A0A645ETQ3</accession>
<gene>
    <name evidence="1" type="ORF">SDC9_152054</name>
</gene>
<organism evidence="1">
    <name type="scientific">bioreactor metagenome</name>
    <dbReference type="NCBI Taxonomy" id="1076179"/>
    <lineage>
        <taxon>unclassified sequences</taxon>
        <taxon>metagenomes</taxon>
        <taxon>ecological metagenomes</taxon>
    </lineage>
</organism>
<sequence>MRGNSSNGEYGISFVAERAWVPEDDLAVRVVELLRRLGTDEEGQDLEVSGGGISLA</sequence>
<name>A0A645ETQ3_9ZZZZ</name>
<protein>
    <submittedName>
        <fullName evidence="1">Uncharacterized protein</fullName>
    </submittedName>
</protein>